<evidence type="ECO:0000313" key="3">
    <source>
        <dbReference type="Proteomes" id="UP000234681"/>
    </source>
</evidence>
<gene>
    <name evidence="2" type="ORF">rCG_62131</name>
</gene>
<protein>
    <submittedName>
        <fullName evidence="2">RCG62131</fullName>
    </submittedName>
</protein>
<accession>A6H9X9</accession>
<sequence>MTQRHAYNNKRRGSEKRLETHDSALGMQPSRGIKRSCLNKAEGKNQWTPDNIL</sequence>
<proteinExistence type="predicted"/>
<dbReference type="AlphaFoldDB" id="A6H9X9"/>
<feature type="region of interest" description="Disordered" evidence="1">
    <location>
        <begin position="1"/>
        <end position="53"/>
    </location>
</feature>
<name>A6H9X9_RAT</name>
<dbReference type="EMBL" id="CH473947">
    <property type="protein sequence ID" value="EDM02834.1"/>
    <property type="molecule type" value="Genomic_DNA"/>
</dbReference>
<organism evidence="2 3">
    <name type="scientific">Rattus norvegicus</name>
    <name type="common">Rat</name>
    <dbReference type="NCBI Taxonomy" id="10116"/>
    <lineage>
        <taxon>Eukaryota</taxon>
        <taxon>Metazoa</taxon>
        <taxon>Chordata</taxon>
        <taxon>Craniata</taxon>
        <taxon>Vertebrata</taxon>
        <taxon>Euteleostomi</taxon>
        <taxon>Mammalia</taxon>
        <taxon>Eutheria</taxon>
        <taxon>Euarchontoglires</taxon>
        <taxon>Glires</taxon>
        <taxon>Rodentia</taxon>
        <taxon>Myomorpha</taxon>
        <taxon>Muroidea</taxon>
        <taxon>Muridae</taxon>
        <taxon>Murinae</taxon>
        <taxon>Rattus</taxon>
    </lineage>
</organism>
<evidence type="ECO:0000313" key="2">
    <source>
        <dbReference type="EMBL" id="EDM02834.1"/>
    </source>
</evidence>
<reference evidence="3" key="1">
    <citation type="submission" date="2005-09" db="EMBL/GenBank/DDBJ databases">
        <authorList>
            <person name="Mural R.J."/>
            <person name="Li P.W."/>
            <person name="Adams M.D."/>
            <person name="Amanatides P.G."/>
            <person name="Baden-Tillson H."/>
            <person name="Barnstead M."/>
            <person name="Chin S.H."/>
            <person name="Dew I."/>
            <person name="Evans C.A."/>
            <person name="Ferriera S."/>
            <person name="Flanigan M."/>
            <person name="Fosler C."/>
            <person name="Glodek A."/>
            <person name="Gu Z."/>
            <person name="Holt R.A."/>
            <person name="Jennings D."/>
            <person name="Kraft C.L."/>
            <person name="Lu F."/>
            <person name="Nguyen T."/>
            <person name="Nusskern D.R."/>
            <person name="Pfannkoch C.M."/>
            <person name="Sitter C."/>
            <person name="Sutton G.G."/>
            <person name="Venter J.C."/>
            <person name="Wang Z."/>
            <person name="Woodage T."/>
            <person name="Zheng X.H."/>
            <person name="Zhong F."/>
        </authorList>
    </citation>
    <scope>NUCLEOTIDE SEQUENCE [LARGE SCALE GENOMIC DNA]</scope>
    <source>
        <strain>BN</strain>
        <strain evidence="3">Sprague-Dawley</strain>
    </source>
</reference>
<evidence type="ECO:0000256" key="1">
    <source>
        <dbReference type="SAM" id="MobiDB-lite"/>
    </source>
</evidence>
<dbReference type="Proteomes" id="UP000234681">
    <property type="component" value="Chromosome 6"/>
</dbReference>